<dbReference type="Gene3D" id="3.40.30.10">
    <property type="entry name" value="Glutaredoxin"/>
    <property type="match status" value="1"/>
</dbReference>
<dbReference type="PROSITE" id="PS51352">
    <property type="entry name" value="THIOREDOXIN_2"/>
    <property type="match status" value="1"/>
</dbReference>
<feature type="domain" description="Thioredoxin" evidence="3">
    <location>
        <begin position="33"/>
        <end position="173"/>
    </location>
</feature>
<dbReference type="PROSITE" id="PS00194">
    <property type="entry name" value="THIOREDOXIN_1"/>
    <property type="match status" value="1"/>
</dbReference>
<dbReference type="SUPFAM" id="SSF52833">
    <property type="entry name" value="Thioredoxin-like"/>
    <property type="match status" value="1"/>
</dbReference>
<feature type="chain" id="PRO_5020769406" evidence="2">
    <location>
        <begin position="21"/>
        <end position="183"/>
    </location>
</feature>
<dbReference type="Pfam" id="PF00578">
    <property type="entry name" value="AhpC-TSA"/>
    <property type="match status" value="1"/>
</dbReference>
<dbReference type="CDD" id="cd02966">
    <property type="entry name" value="TlpA_like_family"/>
    <property type="match status" value="1"/>
</dbReference>
<keyword evidence="1" id="KW-0676">Redox-active center</keyword>
<dbReference type="OrthoDB" id="9788279at2"/>
<dbReference type="InterPro" id="IPR017937">
    <property type="entry name" value="Thioredoxin_CS"/>
</dbReference>
<dbReference type="GO" id="GO:0016853">
    <property type="term" value="F:isomerase activity"/>
    <property type="evidence" value="ECO:0007669"/>
    <property type="project" value="UniProtKB-KW"/>
</dbReference>
<dbReference type="InterPro" id="IPR000866">
    <property type="entry name" value="AhpC/TSA"/>
</dbReference>
<dbReference type="GO" id="GO:0015036">
    <property type="term" value="F:disulfide oxidoreductase activity"/>
    <property type="evidence" value="ECO:0007669"/>
    <property type="project" value="UniProtKB-ARBA"/>
</dbReference>
<evidence type="ECO:0000256" key="2">
    <source>
        <dbReference type="SAM" id="SignalP"/>
    </source>
</evidence>
<name>A0A4R1HJH7_9GAMM</name>
<gene>
    <name evidence="4" type="ORF">DFR30_0601</name>
</gene>
<dbReference type="EMBL" id="SMFX01000001">
    <property type="protein sequence ID" value="TCK17372.1"/>
    <property type="molecule type" value="Genomic_DNA"/>
</dbReference>
<keyword evidence="4" id="KW-0413">Isomerase</keyword>
<protein>
    <submittedName>
        <fullName evidence="4">Thiol-disulfide isomerase/thioredoxin</fullName>
    </submittedName>
</protein>
<dbReference type="AlphaFoldDB" id="A0A4R1HJH7"/>
<accession>A0A4R1HJH7</accession>
<sequence length="183" mass="20314">MRLSLPLLLLTLLFILPVGADSGNIKPPTGIRVYAIGPAPDFELDDMDGNRDSLSSGQGQWVFLHFWASWCGPCRKEMPAIQRMARLMENQPLKIQLVNTAEDEDTVFSFLGGVAPDMTTLMDRDGEVTEVWKPRGLPATYLIDPQGQVRYQALGGRPWDQPEYLGFLKALVRSASGTTYDSP</sequence>
<organism evidence="4 5">
    <name type="scientific">Thiogranum longum</name>
    <dbReference type="NCBI Taxonomy" id="1537524"/>
    <lineage>
        <taxon>Bacteria</taxon>
        <taxon>Pseudomonadati</taxon>
        <taxon>Pseudomonadota</taxon>
        <taxon>Gammaproteobacteria</taxon>
        <taxon>Chromatiales</taxon>
        <taxon>Ectothiorhodospiraceae</taxon>
        <taxon>Thiogranum</taxon>
    </lineage>
</organism>
<feature type="signal peptide" evidence="2">
    <location>
        <begin position="1"/>
        <end position="20"/>
    </location>
</feature>
<comment type="caution">
    <text evidence="4">The sequence shown here is derived from an EMBL/GenBank/DDBJ whole genome shotgun (WGS) entry which is preliminary data.</text>
</comment>
<proteinExistence type="predicted"/>
<dbReference type="InterPro" id="IPR050553">
    <property type="entry name" value="Thioredoxin_ResA/DsbE_sf"/>
</dbReference>
<dbReference type="PANTHER" id="PTHR42852:SF13">
    <property type="entry name" value="PROTEIN DIPZ"/>
    <property type="match status" value="1"/>
</dbReference>
<dbReference type="InterPro" id="IPR036249">
    <property type="entry name" value="Thioredoxin-like_sf"/>
</dbReference>
<evidence type="ECO:0000313" key="5">
    <source>
        <dbReference type="Proteomes" id="UP000295707"/>
    </source>
</evidence>
<dbReference type="PANTHER" id="PTHR42852">
    <property type="entry name" value="THIOL:DISULFIDE INTERCHANGE PROTEIN DSBE"/>
    <property type="match status" value="1"/>
</dbReference>
<evidence type="ECO:0000313" key="4">
    <source>
        <dbReference type="EMBL" id="TCK17372.1"/>
    </source>
</evidence>
<keyword evidence="2" id="KW-0732">Signal</keyword>
<dbReference type="RefSeq" id="WP_132971254.1">
    <property type="nucleotide sequence ID" value="NZ_SMFX01000001.1"/>
</dbReference>
<evidence type="ECO:0000259" key="3">
    <source>
        <dbReference type="PROSITE" id="PS51352"/>
    </source>
</evidence>
<reference evidence="4 5" key="1">
    <citation type="submission" date="2019-03" db="EMBL/GenBank/DDBJ databases">
        <title>Genomic Encyclopedia of Type Strains, Phase IV (KMG-IV): sequencing the most valuable type-strain genomes for metagenomic binning, comparative biology and taxonomic classification.</title>
        <authorList>
            <person name="Goeker M."/>
        </authorList>
    </citation>
    <scope>NUCLEOTIDE SEQUENCE [LARGE SCALE GENOMIC DNA]</scope>
    <source>
        <strain evidence="4 5">DSM 19610</strain>
    </source>
</reference>
<evidence type="ECO:0000256" key="1">
    <source>
        <dbReference type="ARBA" id="ARBA00023284"/>
    </source>
</evidence>
<dbReference type="Proteomes" id="UP000295707">
    <property type="component" value="Unassembled WGS sequence"/>
</dbReference>
<dbReference type="InterPro" id="IPR013766">
    <property type="entry name" value="Thioredoxin_domain"/>
</dbReference>
<dbReference type="GO" id="GO:0016209">
    <property type="term" value="F:antioxidant activity"/>
    <property type="evidence" value="ECO:0007669"/>
    <property type="project" value="InterPro"/>
</dbReference>
<keyword evidence="5" id="KW-1185">Reference proteome</keyword>